<dbReference type="SMART" id="SM00086">
    <property type="entry name" value="PAC"/>
    <property type="match status" value="2"/>
</dbReference>
<dbReference type="SUPFAM" id="SSF52172">
    <property type="entry name" value="CheY-like"/>
    <property type="match status" value="2"/>
</dbReference>
<dbReference type="InterPro" id="IPR013655">
    <property type="entry name" value="PAS_fold_3"/>
</dbReference>
<dbReference type="PROSITE" id="PS50113">
    <property type="entry name" value="PAC"/>
    <property type="match status" value="2"/>
</dbReference>
<dbReference type="EC" id="2.7.13.3" evidence="2"/>
<keyword evidence="4" id="KW-0808">Transferase</keyword>
<dbReference type="Pfam" id="PF13426">
    <property type="entry name" value="PAS_9"/>
    <property type="match status" value="1"/>
</dbReference>
<sequence>MQLDANKAFIVFVVMSLLLSVFISVMLVGREASSVLNGYKQQASETEAKLSAKYVENFLETRILLLKDLSSQPIIINGVMGSGVSEASLNDYLSEFKILGIKEQLWVFNVLGDYVYKNSEEQALKETPSDWLEDLLNGELSHAVLLDQNQGQAYFKLAVPINYNGFTEGALIVKFETPIDVLLSEVLESNTHGVKLSGPWLNYSNLSTNNQYDSVLKSDLHSSGLMLNYLVDSTLVEKQVKQVIISIASAIFVSLFLSSLFLFLVGQKLLLNPYRKLELSQQATKLSEERLNLAINGSLDGIWDWDIKTGKVFCSVRFRELLGYASNDDFPEDYTVLERMVHIEDREYVKSSLKAHLQQKAIYDVQHRFMTKKGEFRVYRVKGDALFDSTNKAIRMAGSMTDVTEQIQAQQALKKAKEENDLLALSIDASNLGVTISSVSDPELPLIYINQAFTNITGYGEEILGESCRFLQGEQTSQLTIDKIRKALKNHGIVKVDLLNYKKNGQQFWNSLQLFPVHNEAGELTAYVGIQQDITDRVASEKALKEAKMMAEQASIAKSEFLASMSHEIRTPMNGVLGMLNLLLNSDLNAEQQHRINVAMSSANSLLTLINDILDFSKVDAGKLELEHLEFDLRGLLGDFAESAVIQAHNKSIELILDVTNIDEAVVVGDPGRLRQILSNLVGNAIKFTSDGEVLIEASLIKYDTHNWQLNCNIKDTGIGISPEQQAKLFQSFSQVDASTTRKYGGTGLGLAIVKKLCELMGGEVSVSSQADKGSCFSFSILLGKSNASFHVIPDVEMKHLNILLVDDNKTNREVLRAQLEHWGATVTEARSGIEALTISEAYFAKHYNCFDIAFLDMQMPVMDGAQLGEHIKANEHLKAMKLIMMTSMCHKGDAKFFANLGFDGYFPKPATTFDLFAALSIVAEDGEALKGAKPLVTTHYIKSLKAQSALKPEEICWGEGIRILLAEDNRVNQIVAQSMLAKLNLTHIDIAANGEEVIQNLLNTTRETKYTAILMDCQMPEMDGYEASQAVRNGKAGELYKDIPIIAMTANAMVGDKDKCLEAGMDDYISKPIKPEVLFERLLQWLPYK</sequence>
<dbReference type="InterPro" id="IPR004358">
    <property type="entry name" value="Sig_transdc_His_kin-like_C"/>
</dbReference>
<name>A0A5R9Q092_9GAMM</name>
<feature type="domain" description="PAC" evidence="16">
    <location>
        <begin position="492"/>
        <end position="546"/>
    </location>
</feature>
<dbReference type="InterPro" id="IPR005467">
    <property type="entry name" value="His_kinase_dom"/>
</dbReference>
<evidence type="ECO:0000256" key="2">
    <source>
        <dbReference type="ARBA" id="ARBA00012438"/>
    </source>
</evidence>
<evidence type="ECO:0000259" key="13">
    <source>
        <dbReference type="PROSITE" id="PS50109"/>
    </source>
</evidence>
<dbReference type="SMART" id="SM00448">
    <property type="entry name" value="REC"/>
    <property type="match status" value="2"/>
</dbReference>
<accession>A0A5R9Q092</accession>
<feature type="modified residue" description="4-aspartylphosphate" evidence="11">
    <location>
        <position position="1017"/>
    </location>
</feature>
<dbReference type="InterPro" id="IPR003661">
    <property type="entry name" value="HisK_dim/P_dom"/>
</dbReference>
<dbReference type="CDD" id="cd16922">
    <property type="entry name" value="HATPase_EvgS-ArcB-TorS-like"/>
    <property type="match status" value="1"/>
</dbReference>
<feature type="domain" description="Histidine kinase" evidence="13">
    <location>
        <begin position="564"/>
        <end position="785"/>
    </location>
</feature>
<dbReference type="Pfam" id="PF00072">
    <property type="entry name" value="Response_reg"/>
    <property type="match status" value="2"/>
</dbReference>
<keyword evidence="12" id="KW-1133">Transmembrane helix</keyword>
<dbReference type="PANTHER" id="PTHR45339:SF1">
    <property type="entry name" value="HYBRID SIGNAL TRANSDUCTION HISTIDINE KINASE J"/>
    <property type="match status" value="1"/>
</dbReference>
<feature type="modified residue" description="4-aspartylphosphate" evidence="11">
    <location>
        <position position="857"/>
    </location>
</feature>
<evidence type="ECO:0000259" key="14">
    <source>
        <dbReference type="PROSITE" id="PS50110"/>
    </source>
</evidence>
<dbReference type="InterPro" id="IPR000700">
    <property type="entry name" value="PAS-assoc_C"/>
</dbReference>
<dbReference type="InterPro" id="IPR003594">
    <property type="entry name" value="HATPase_dom"/>
</dbReference>
<dbReference type="Proteomes" id="UP000309186">
    <property type="component" value="Unassembled WGS sequence"/>
</dbReference>
<dbReference type="Gene3D" id="3.30.450.20">
    <property type="entry name" value="PAS domain"/>
    <property type="match status" value="2"/>
</dbReference>
<evidence type="ECO:0000256" key="3">
    <source>
        <dbReference type="ARBA" id="ARBA00022553"/>
    </source>
</evidence>
<dbReference type="SMART" id="SM00387">
    <property type="entry name" value="HATPase_c"/>
    <property type="match status" value="1"/>
</dbReference>
<evidence type="ECO:0000256" key="1">
    <source>
        <dbReference type="ARBA" id="ARBA00000085"/>
    </source>
</evidence>
<dbReference type="InterPro" id="IPR001610">
    <property type="entry name" value="PAC"/>
</dbReference>
<dbReference type="GO" id="GO:0000155">
    <property type="term" value="F:phosphorelay sensor kinase activity"/>
    <property type="evidence" value="ECO:0007669"/>
    <property type="project" value="InterPro"/>
</dbReference>
<evidence type="ECO:0000256" key="11">
    <source>
        <dbReference type="PROSITE-ProRule" id="PRU00169"/>
    </source>
</evidence>
<dbReference type="Pfam" id="PF02518">
    <property type="entry name" value="HATPase_c"/>
    <property type="match status" value="1"/>
</dbReference>
<dbReference type="Pfam" id="PF08447">
    <property type="entry name" value="PAS_3"/>
    <property type="match status" value="1"/>
</dbReference>
<evidence type="ECO:0000256" key="7">
    <source>
        <dbReference type="ARBA" id="ARBA00022840"/>
    </source>
</evidence>
<feature type="domain" description="PAS" evidence="15">
    <location>
        <begin position="287"/>
        <end position="360"/>
    </location>
</feature>
<feature type="domain" description="Response regulatory" evidence="14">
    <location>
        <begin position="802"/>
        <end position="924"/>
    </location>
</feature>
<evidence type="ECO:0000256" key="6">
    <source>
        <dbReference type="ARBA" id="ARBA00022777"/>
    </source>
</evidence>
<dbReference type="PROSITE" id="PS50110">
    <property type="entry name" value="RESPONSE_REGULATORY"/>
    <property type="match status" value="2"/>
</dbReference>
<feature type="domain" description="Response regulatory" evidence="14">
    <location>
        <begin position="963"/>
        <end position="1087"/>
    </location>
</feature>
<dbReference type="EMBL" id="PPSW01000022">
    <property type="protein sequence ID" value="TLX46521.1"/>
    <property type="molecule type" value="Genomic_DNA"/>
</dbReference>
<dbReference type="Gene3D" id="3.40.50.2300">
    <property type="match status" value="2"/>
</dbReference>
<dbReference type="CDD" id="cd00130">
    <property type="entry name" value="PAS"/>
    <property type="match status" value="2"/>
</dbReference>
<dbReference type="FunFam" id="3.30.565.10:FF:000010">
    <property type="entry name" value="Sensor histidine kinase RcsC"/>
    <property type="match status" value="1"/>
</dbReference>
<keyword evidence="3 11" id="KW-0597">Phosphoprotein</keyword>
<evidence type="ECO:0000259" key="16">
    <source>
        <dbReference type="PROSITE" id="PS50113"/>
    </source>
</evidence>
<protein>
    <recommendedName>
        <fullName evidence="10">Sensory/regulatory protein RpfC</fullName>
        <ecNumber evidence="2">2.7.13.3</ecNumber>
    </recommendedName>
</protein>
<evidence type="ECO:0000256" key="8">
    <source>
        <dbReference type="ARBA" id="ARBA00023012"/>
    </source>
</evidence>
<dbReference type="AlphaFoldDB" id="A0A5R9Q092"/>
<dbReference type="SMART" id="SM00388">
    <property type="entry name" value="HisKA"/>
    <property type="match status" value="1"/>
</dbReference>
<dbReference type="PANTHER" id="PTHR45339">
    <property type="entry name" value="HYBRID SIGNAL TRANSDUCTION HISTIDINE KINASE J"/>
    <property type="match status" value="1"/>
</dbReference>
<dbReference type="InterPro" id="IPR001789">
    <property type="entry name" value="Sig_transdc_resp-reg_receiver"/>
</dbReference>
<dbReference type="NCBIfam" id="TIGR00229">
    <property type="entry name" value="sensory_box"/>
    <property type="match status" value="2"/>
</dbReference>
<dbReference type="CDD" id="cd17546">
    <property type="entry name" value="REC_hyHK_CKI1_RcsC-like"/>
    <property type="match status" value="2"/>
</dbReference>
<dbReference type="PROSITE" id="PS50112">
    <property type="entry name" value="PAS"/>
    <property type="match status" value="1"/>
</dbReference>
<feature type="domain" description="PAC" evidence="16">
    <location>
        <begin position="363"/>
        <end position="415"/>
    </location>
</feature>
<dbReference type="Pfam" id="PF00512">
    <property type="entry name" value="HisKA"/>
    <property type="match status" value="1"/>
</dbReference>
<evidence type="ECO:0000313" key="17">
    <source>
        <dbReference type="EMBL" id="TLX46521.1"/>
    </source>
</evidence>
<dbReference type="InterPro" id="IPR011006">
    <property type="entry name" value="CheY-like_superfamily"/>
</dbReference>
<keyword evidence="12" id="KW-0812">Transmembrane</keyword>
<comment type="subunit">
    <text evidence="9">At low DSF concentrations, interacts with RpfF.</text>
</comment>
<evidence type="ECO:0000313" key="18">
    <source>
        <dbReference type="Proteomes" id="UP000309186"/>
    </source>
</evidence>
<organism evidence="17 18">
    <name type="scientific">Pseudoalteromonas phenolica</name>
    <dbReference type="NCBI Taxonomy" id="161398"/>
    <lineage>
        <taxon>Bacteria</taxon>
        <taxon>Pseudomonadati</taxon>
        <taxon>Pseudomonadota</taxon>
        <taxon>Gammaproteobacteria</taxon>
        <taxon>Alteromonadales</taxon>
        <taxon>Pseudoalteromonadaceae</taxon>
        <taxon>Pseudoalteromonas</taxon>
    </lineage>
</organism>
<dbReference type="Gene3D" id="3.30.565.10">
    <property type="entry name" value="Histidine kinase-like ATPase, C-terminal domain"/>
    <property type="match status" value="1"/>
</dbReference>
<evidence type="ECO:0000256" key="9">
    <source>
        <dbReference type="ARBA" id="ARBA00064003"/>
    </source>
</evidence>
<keyword evidence="12" id="KW-0472">Membrane</keyword>
<dbReference type="SMART" id="SM00091">
    <property type="entry name" value="PAS"/>
    <property type="match status" value="2"/>
</dbReference>
<dbReference type="OrthoDB" id="9810730at2"/>
<dbReference type="Gene3D" id="1.10.287.130">
    <property type="match status" value="1"/>
</dbReference>
<dbReference type="PROSITE" id="PS50109">
    <property type="entry name" value="HIS_KIN"/>
    <property type="match status" value="1"/>
</dbReference>
<reference evidence="17 18" key="1">
    <citation type="submission" date="2018-01" db="EMBL/GenBank/DDBJ databases">
        <title>Co-occurrence of chitin degradation, pigmentation and bioactivity in marine Pseudoalteromonas.</title>
        <authorList>
            <person name="Paulsen S."/>
            <person name="Gram L."/>
            <person name="Machado H."/>
        </authorList>
    </citation>
    <scope>NUCLEOTIDE SEQUENCE [LARGE SCALE GENOMIC DNA]</scope>
    <source>
        <strain evidence="17 18">S3663</strain>
    </source>
</reference>
<dbReference type="InterPro" id="IPR036890">
    <property type="entry name" value="HATPase_C_sf"/>
</dbReference>
<dbReference type="InterPro" id="IPR000014">
    <property type="entry name" value="PAS"/>
</dbReference>
<keyword evidence="8" id="KW-0902">Two-component regulatory system</keyword>
<keyword evidence="5" id="KW-0547">Nucleotide-binding</keyword>
<feature type="transmembrane region" description="Helical" evidence="12">
    <location>
        <begin position="243"/>
        <end position="265"/>
    </location>
</feature>
<evidence type="ECO:0000259" key="15">
    <source>
        <dbReference type="PROSITE" id="PS50112"/>
    </source>
</evidence>
<dbReference type="PRINTS" id="PR00344">
    <property type="entry name" value="BCTRLSENSOR"/>
</dbReference>
<evidence type="ECO:0000256" key="4">
    <source>
        <dbReference type="ARBA" id="ARBA00022679"/>
    </source>
</evidence>
<dbReference type="InterPro" id="IPR035965">
    <property type="entry name" value="PAS-like_dom_sf"/>
</dbReference>
<comment type="caution">
    <text evidence="17">The sequence shown here is derived from an EMBL/GenBank/DDBJ whole genome shotgun (WGS) entry which is preliminary data.</text>
</comment>
<dbReference type="GO" id="GO:0005524">
    <property type="term" value="F:ATP binding"/>
    <property type="evidence" value="ECO:0007669"/>
    <property type="project" value="UniProtKB-KW"/>
</dbReference>
<keyword evidence="7" id="KW-0067">ATP-binding</keyword>
<evidence type="ECO:0000256" key="5">
    <source>
        <dbReference type="ARBA" id="ARBA00022741"/>
    </source>
</evidence>
<evidence type="ECO:0000256" key="10">
    <source>
        <dbReference type="ARBA" id="ARBA00068150"/>
    </source>
</evidence>
<evidence type="ECO:0000256" key="12">
    <source>
        <dbReference type="SAM" id="Phobius"/>
    </source>
</evidence>
<dbReference type="CDD" id="cd00082">
    <property type="entry name" value="HisKA"/>
    <property type="match status" value="1"/>
</dbReference>
<dbReference type="FunFam" id="1.10.287.130:FF:000002">
    <property type="entry name" value="Two-component osmosensing histidine kinase"/>
    <property type="match status" value="1"/>
</dbReference>
<keyword evidence="6 17" id="KW-0418">Kinase</keyword>
<dbReference type="SUPFAM" id="SSF47384">
    <property type="entry name" value="Homodimeric domain of signal transducing histidine kinase"/>
    <property type="match status" value="1"/>
</dbReference>
<dbReference type="InterPro" id="IPR036097">
    <property type="entry name" value="HisK_dim/P_sf"/>
</dbReference>
<gene>
    <name evidence="17" type="ORF">C1E24_13830</name>
</gene>
<feature type="transmembrane region" description="Helical" evidence="12">
    <location>
        <begin position="6"/>
        <end position="28"/>
    </location>
</feature>
<proteinExistence type="predicted"/>
<dbReference type="SUPFAM" id="SSF55874">
    <property type="entry name" value="ATPase domain of HSP90 chaperone/DNA topoisomerase II/histidine kinase"/>
    <property type="match status" value="1"/>
</dbReference>
<comment type="catalytic activity">
    <reaction evidence="1">
        <text>ATP + protein L-histidine = ADP + protein N-phospho-L-histidine.</text>
        <dbReference type="EC" id="2.7.13.3"/>
    </reaction>
</comment>
<dbReference type="SUPFAM" id="SSF55785">
    <property type="entry name" value="PYP-like sensor domain (PAS domain)"/>
    <property type="match status" value="2"/>
</dbReference>